<keyword evidence="2" id="KW-1185">Reference proteome</keyword>
<gene>
    <name evidence="1" type="ORF">BBF96_01400</name>
</gene>
<organism evidence="1 2">
    <name type="scientific">Anoxybacter fermentans</name>
    <dbReference type="NCBI Taxonomy" id="1323375"/>
    <lineage>
        <taxon>Bacteria</taxon>
        <taxon>Bacillati</taxon>
        <taxon>Bacillota</taxon>
        <taxon>Clostridia</taxon>
        <taxon>Halanaerobiales</taxon>
        <taxon>Anoxybacter</taxon>
    </lineage>
</organism>
<dbReference type="Gene3D" id="1.10.260.40">
    <property type="entry name" value="lambda repressor-like DNA-binding domains"/>
    <property type="match status" value="1"/>
</dbReference>
<evidence type="ECO:0000313" key="2">
    <source>
        <dbReference type="Proteomes" id="UP000267250"/>
    </source>
</evidence>
<sequence length="68" mass="8324">MVNITKLKELMNSYGWNMPQFARILEIDYSYLYRIMQGQRQPGKKFYESFIKLCNKEDLNLYDYLNLE</sequence>
<dbReference type="Proteomes" id="UP000267250">
    <property type="component" value="Chromosome"/>
</dbReference>
<dbReference type="OrthoDB" id="3233490at2"/>
<evidence type="ECO:0000313" key="1">
    <source>
        <dbReference type="EMBL" id="AZR72166.1"/>
    </source>
</evidence>
<dbReference type="InterPro" id="IPR010982">
    <property type="entry name" value="Lambda_DNA-bd_dom_sf"/>
</dbReference>
<dbReference type="EMBL" id="CP016379">
    <property type="protein sequence ID" value="AZR72166.1"/>
    <property type="molecule type" value="Genomic_DNA"/>
</dbReference>
<dbReference type="CDD" id="cd00093">
    <property type="entry name" value="HTH_XRE"/>
    <property type="match status" value="1"/>
</dbReference>
<name>A0A3Q9HNU9_9FIRM</name>
<dbReference type="GO" id="GO:0003677">
    <property type="term" value="F:DNA binding"/>
    <property type="evidence" value="ECO:0007669"/>
    <property type="project" value="InterPro"/>
</dbReference>
<accession>A0A3Q9HNU9</accession>
<protein>
    <recommendedName>
        <fullName evidence="3">HTH cro/C1-type domain-containing protein</fullName>
    </recommendedName>
</protein>
<evidence type="ECO:0008006" key="3">
    <source>
        <dbReference type="Google" id="ProtNLM"/>
    </source>
</evidence>
<dbReference type="AlphaFoldDB" id="A0A3Q9HNU9"/>
<reference evidence="1 2" key="1">
    <citation type="submission" date="2016-07" db="EMBL/GenBank/DDBJ databases">
        <title>Genome and transcriptome analysis of iron-reducing fermentative bacteria Anoxybacter fermentans.</title>
        <authorList>
            <person name="Zeng X."/>
            <person name="Shao Z."/>
        </authorList>
    </citation>
    <scope>NUCLEOTIDE SEQUENCE [LARGE SCALE GENOMIC DNA]</scope>
    <source>
        <strain evidence="1 2">DY22613</strain>
    </source>
</reference>
<dbReference type="RefSeq" id="WP_127015496.1">
    <property type="nucleotide sequence ID" value="NZ_CP016379.1"/>
</dbReference>
<dbReference type="InterPro" id="IPR001387">
    <property type="entry name" value="Cro/C1-type_HTH"/>
</dbReference>
<dbReference type="SUPFAM" id="SSF47413">
    <property type="entry name" value="lambda repressor-like DNA-binding domains"/>
    <property type="match status" value="1"/>
</dbReference>
<dbReference type="KEGG" id="aft:BBF96_01400"/>
<proteinExistence type="predicted"/>